<organism evidence="11 12">
    <name type="scientific">Heterodera schachtii</name>
    <name type="common">Sugarbeet cyst nematode worm</name>
    <name type="synonym">Tylenchus schachtii</name>
    <dbReference type="NCBI Taxonomy" id="97005"/>
    <lineage>
        <taxon>Eukaryota</taxon>
        <taxon>Metazoa</taxon>
        <taxon>Ecdysozoa</taxon>
        <taxon>Nematoda</taxon>
        <taxon>Chromadorea</taxon>
        <taxon>Rhabditida</taxon>
        <taxon>Tylenchina</taxon>
        <taxon>Tylenchomorpha</taxon>
        <taxon>Tylenchoidea</taxon>
        <taxon>Heteroderidae</taxon>
        <taxon>Heteroderinae</taxon>
        <taxon>Heterodera</taxon>
    </lineage>
</organism>
<evidence type="ECO:0000256" key="4">
    <source>
        <dbReference type="ARBA" id="ARBA00015636"/>
    </source>
</evidence>
<feature type="binding site" evidence="10">
    <location>
        <position position="151"/>
    </location>
    <ligand>
        <name>substrate</name>
    </ligand>
</feature>
<dbReference type="GO" id="GO:0005634">
    <property type="term" value="C:nucleus"/>
    <property type="evidence" value="ECO:0007669"/>
    <property type="project" value="UniProtKB-SubCell"/>
</dbReference>
<dbReference type="InterPro" id="IPR011145">
    <property type="entry name" value="Scavenger_mRNA_decap_enz_N"/>
</dbReference>
<dbReference type="GO" id="GO:0140932">
    <property type="term" value="F:5'-(N(7)-methyl 5'-triphosphoguanosine)-[mRNA] diphosphatase activity"/>
    <property type="evidence" value="ECO:0007669"/>
    <property type="project" value="UniProtKB-EC"/>
</dbReference>
<protein>
    <recommendedName>
        <fullName evidence="4 8">m7GpppX diphosphatase</fullName>
        <ecNumber evidence="3 8">3.6.1.59</ecNumber>
    </recommendedName>
</protein>
<comment type="catalytic activity">
    <reaction evidence="7 8">
        <text>a 5'-end (N(7)-methyl 5'-triphosphoguanosine)-ribonucleoside in mRNA + H2O = N(7)-methyl-GMP + a 5'-end diphospho-ribonucleoside in mRNA + 2 H(+)</text>
        <dbReference type="Rhea" id="RHEA:65388"/>
        <dbReference type="Rhea" id="RHEA-COMP:17165"/>
        <dbReference type="Rhea" id="RHEA-COMP:17167"/>
        <dbReference type="ChEBI" id="CHEBI:15377"/>
        <dbReference type="ChEBI" id="CHEBI:15378"/>
        <dbReference type="ChEBI" id="CHEBI:58285"/>
        <dbReference type="ChEBI" id="CHEBI:156461"/>
        <dbReference type="ChEBI" id="CHEBI:167616"/>
        <dbReference type="EC" id="3.6.1.59"/>
    </reaction>
</comment>
<dbReference type="PIRSF" id="PIRSF028973">
    <property type="entry name" value="Scavenger_mRNA_decap_enz"/>
    <property type="match status" value="1"/>
</dbReference>
<dbReference type="SUPFAM" id="SSF54197">
    <property type="entry name" value="HIT-like"/>
    <property type="match status" value="1"/>
</dbReference>
<keyword evidence="8" id="KW-0507">mRNA processing</keyword>
<evidence type="ECO:0000256" key="1">
    <source>
        <dbReference type="ARBA" id="ARBA00004123"/>
    </source>
</evidence>
<feature type="binding site" evidence="10">
    <location>
        <position position="141"/>
    </location>
    <ligand>
        <name>substrate</name>
    </ligand>
</feature>
<evidence type="ECO:0000256" key="6">
    <source>
        <dbReference type="ARBA" id="ARBA00023242"/>
    </source>
</evidence>
<name>A0ABD2KEM4_HETSC</name>
<evidence type="ECO:0000256" key="7">
    <source>
        <dbReference type="ARBA" id="ARBA00048222"/>
    </source>
</evidence>
<feature type="binding site" evidence="10">
    <location>
        <position position="173"/>
    </location>
    <ligand>
        <name>substrate</name>
    </ligand>
</feature>
<dbReference type="GO" id="GO:0000340">
    <property type="term" value="F:RNA 7-methylguanosine cap binding"/>
    <property type="evidence" value="ECO:0007669"/>
    <property type="project" value="UniProtKB-UniRule"/>
</dbReference>
<dbReference type="GO" id="GO:0000290">
    <property type="term" value="P:deadenylation-dependent decapping of nuclear-transcribed mRNA"/>
    <property type="evidence" value="ECO:0007669"/>
    <property type="project" value="UniProtKB-UniRule"/>
</dbReference>
<evidence type="ECO:0000256" key="3">
    <source>
        <dbReference type="ARBA" id="ARBA00012520"/>
    </source>
</evidence>
<dbReference type="AlphaFoldDB" id="A0ABD2KEM4"/>
<feature type="binding site" evidence="10">
    <location>
        <begin position="234"/>
        <end position="245"/>
    </location>
    <ligand>
        <name>substrate</name>
    </ligand>
</feature>
<dbReference type="PANTHER" id="PTHR12978">
    <property type="entry name" value="HISTIDINE TRIAD HIT PROTEIN MEMBER"/>
    <property type="match status" value="1"/>
</dbReference>
<dbReference type="Proteomes" id="UP001620645">
    <property type="component" value="Unassembled WGS sequence"/>
</dbReference>
<reference evidence="11 12" key="1">
    <citation type="submission" date="2024-10" db="EMBL/GenBank/DDBJ databases">
        <authorList>
            <person name="Kim D."/>
        </authorList>
    </citation>
    <scope>NUCLEOTIDE SEQUENCE [LARGE SCALE GENOMIC DNA]</scope>
    <source>
        <strain evidence="11">Taebaek</strain>
    </source>
</reference>
<accession>A0ABD2KEM4</accession>
<proteinExistence type="inferred from homology"/>
<dbReference type="SUPFAM" id="SSF102860">
    <property type="entry name" value="mRNA decapping enzyme DcpS N-terminal domain"/>
    <property type="match status" value="1"/>
</dbReference>
<evidence type="ECO:0000313" key="12">
    <source>
        <dbReference type="Proteomes" id="UP001620645"/>
    </source>
</evidence>
<dbReference type="Gene3D" id="3.30.428.10">
    <property type="entry name" value="HIT-like"/>
    <property type="match status" value="1"/>
</dbReference>
<keyword evidence="6 8" id="KW-0539">Nucleus</keyword>
<feature type="active site" description="Nucleophile" evidence="9">
    <location>
        <position position="243"/>
    </location>
</feature>
<evidence type="ECO:0000256" key="2">
    <source>
        <dbReference type="ARBA" id="ARBA00010208"/>
    </source>
</evidence>
<sequence length="302" mass="35321">MSENMGAIFETIALHDFVVKEVINSFPDKKSIFLLLAKADEKALLICNKQAFEEEVANVSDWLVKSKLRYIDSNDRFGNFEMALPSESNQIKVTFIYPATEWDIEKYSRQTPFFIYETPEDYKNITLNYLSEIDYVKQLKWVYNFLEKKSESERIVFEDEDKQNGFVLAPDLKWNGTNVDDLYLLAIAHRHGLRSVRDLTPDDLPLLENIRDQSTKLIKTKYGLDQNQLKMYFHYQPTFYHLHVHIVTLKYDAPGWGGTSILLQSVIDNIKNYPNFYKNATLPFIGKEKHSLTKKFFEAGRV</sequence>
<keyword evidence="5 8" id="KW-0378">Hydrolase</keyword>
<dbReference type="GO" id="GO:0006397">
    <property type="term" value="P:mRNA processing"/>
    <property type="evidence" value="ECO:0007669"/>
    <property type="project" value="UniProtKB-KW"/>
</dbReference>
<dbReference type="EC" id="3.6.1.59" evidence="3 8"/>
<evidence type="ECO:0000256" key="8">
    <source>
        <dbReference type="PIRNR" id="PIRNR028973"/>
    </source>
</evidence>
<dbReference type="InterPro" id="IPR036265">
    <property type="entry name" value="HIT-like_sf"/>
</dbReference>
<dbReference type="EMBL" id="JBICCN010000027">
    <property type="protein sequence ID" value="KAL3101153.1"/>
    <property type="molecule type" value="Genomic_DNA"/>
</dbReference>
<dbReference type="FunFam" id="3.30.428.10:FF:000006">
    <property type="entry name" value="m7GpppX diphosphatase"/>
    <property type="match status" value="1"/>
</dbReference>
<dbReference type="Pfam" id="PF11969">
    <property type="entry name" value="DcpS_C"/>
    <property type="match status" value="1"/>
</dbReference>
<evidence type="ECO:0000256" key="9">
    <source>
        <dbReference type="PIRSR" id="PIRSR028973-1"/>
    </source>
</evidence>
<comment type="function">
    <text evidence="8">Decapping scavenger enzyme that catalyzes the cleavage of a residual cap structure following the degradation of mRNAs by the 3'-&gt;5' exosome-mediated mRNA decay pathway.</text>
</comment>
<comment type="similarity">
    <text evidence="2 8">Belongs to the HIT family.</text>
</comment>
<evidence type="ECO:0000256" key="10">
    <source>
        <dbReference type="PIRSR" id="PIRSR028973-2"/>
    </source>
</evidence>
<evidence type="ECO:0000313" key="11">
    <source>
        <dbReference type="EMBL" id="KAL3101153.1"/>
    </source>
</evidence>
<dbReference type="InterPro" id="IPR008594">
    <property type="entry name" value="DcpS/DCS2"/>
</dbReference>
<feature type="binding site" evidence="10">
    <location>
        <position position="171"/>
    </location>
    <ligand>
        <name>substrate</name>
    </ligand>
</feature>
<evidence type="ECO:0000256" key="5">
    <source>
        <dbReference type="ARBA" id="ARBA00022801"/>
    </source>
</evidence>
<gene>
    <name evidence="11" type="ORF">niasHS_001613</name>
</gene>
<comment type="caution">
    <text evidence="11">The sequence shown here is derived from an EMBL/GenBank/DDBJ whole genome shotgun (WGS) entry which is preliminary data.</text>
</comment>
<keyword evidence="12" id="KW-1185">Reference proteome</keyword>
<dbReference type="PANTHER" id="PTHR12978:SF0">
    <property type="entry name" value="M7GPPPX DIPHOSPHATASE"/>
    <property type="match status" value="1"/>
</dbReference>
<dbReference type="Pfam" id="PF05652">
    <property type="entry name" value="DcpS"/>
    <property type="match status" value="1"/>
</dbReference>
<comment type="subcellular location">
    <subcellularLocation>
        <location evidence="1 8">Nucleus</location>
    </subcellularLocation>
</comment>
<dbReference type="Gene3D" id="3.30.200.40">
    <property type="entry name" value="Scavenger mRNA decapping enzyme, N-terminal domain"/>
    <property type="match status" value="1"/>
</dbReference>